<dbReference type="InterPro" id="IPR009010">
    <property type="entry name" value="Asp_de-COase-like_dom_sf"/>
</dbReference>
<evidence type="ECO:0000259" key="2">
    <source>
        <dbReference type="Pfam" id="PF01568"/>
    </source>
</evidence>
<dbReference type="GO" id="GO:0043546">
    <property type="term" value="F:molybdopterin cofactor binding"/>
    <property type="evidence" value="ECO:0007669"/>
    <property type="project" value="InterPro"/>
</dbReference>
<name>A0A0F9H520_9ZZZZ</name>
<dbReference type="InterPro" id="IPR006657">
    <property type="entry name" value="MoPterin_dinucl-bd_dom"/>
</dbReference>
<dbReference type="Gene3D" id="2.40.40.20">
    <property type="match status" value="1"/>
</dbReference>
<feature type="non-terminal residue" evidence="3">
    <location>
        <position position="1"/>
    </location>
</feature>
<reference evidence="3" key="1">
    <citation type="journal article" date="2015" name="Nature">
        <title>Complex archaea that bridge the gap between prokaryotes and eukaryotes.</title>
        <authorList>
            <person name="Spang A."/>
            <person name="Saw J.H."/>
            <person name="Jorgensen S.L."/>
            <person name="Zaremba-Niedzwiedzka K."/>
            <person name="Martijn J."/>
            <person name="Lind A.E."/>
            <person name="van Eijk R."/>
            <person name="Schleper C."/>
            <person name="Guy L."/>
            <person name="Ettema T.J."/>
        </authorList>
    </citation>
    <scope>NUCLEOTIDE SEQUENCE</scope>
</reference>
<proteinExistence type="predicted"/>
<feature type="domain" description="Molybdopterin dinucleotide-binding" evidence="2">
    <location>
        <begin position="133"/>
        <end position="220"/>
    </location>
</feature>
<dbReference type="GO" id="GO:0016491">
    <property type="term" value="F:oxidoreductase activity"/>
    <property type="evidence" value="ECO:0007669"/>
    <property type="project" value="InterPro"/>
</dbReference>
<dbReference type="Pfam" id="PF01568">
    <property type="entry name" value="Molydop_binding"/>
    <property type="match status" value="1"/>
</dbReference>
<feature type="region of interest" description="Disordered" evidence="1">
    <location>
        <begin position="1"/>
        <end position="37"/>
    </location>
</feature>
<gene>
    <name evidence="3" type="ORF">LCGC14_2042000</name>
</gene>
<dbReference type="SUPFAM" id="SSF50692">
    <property type="entry name" value="ADC-like"/>
    <property type="match status" value="1"/>
</dbReference>
<evidence type="ECO:0000313" key="3">
    <source>
        <dbReference type="EMBL" id="KKL76725.1"/>
    </source>
</evidence>
<comment type="caution">
    <text evidence="3">The sequence shown here is derived from an EMBL/GenBank/DDBJ whole genome shotgun (WGS) entry which is preliminary data.</text>
</comment>
<feature type="compositionally biased region" description="Basic residues" evidence="1">
    <location>
        <begin position="23"/>
        <end position="32"/>
    </location>
</feature>
<protein>
    <recommendedName>
        <fullName evidence="2">Molybdopterin dinucleotide-binding domain-containing protein</fullName>
    </recommendedName>
</protein>
<dbReference type="EMBL" id="LAZR01023958">
    <property type="protein sequence ID" value="KKL76725.1"/>
    <property type="molecule type" value="Genomic_DNA"/>
</dbReference>
<organism evidence="3">
    <name type="scientific">marine sediment metagenome</name>
    <dbReference type="NCBI Taxonomy" id="412755"/>
    <lineage>
        <taxon>unclassified sequences</taxon>
        <taxon>metagenomes</taxon>
        <taxon>ecological metagenomes</taxon>
    </lineage>
</organism>
<sequence>PDRTRPGATRPGATRRDRPGRDKTRRTHKAFATRRDRTGLDDQQHLIRISTIRSLNGMSLRTFMQKAGVSIDTLAEETDMAIEKLTDLFLDVLLPQQIQAGDRTALVKDSGIEVPMELLDRPPQSGIDRNGIFRLVTGNHLFYSGRLSNRSEILTGLLKEPMVEIPHDDAIKLGISNGEKVRVSGSRHEAVLTAKTVCGSKNGVAFIAENFEAIAVNRFFRTGEFMATVTISKVTKDPIRADLKKEGVTTRKRPEV</sequence>
<accession>A0A0F9H520</accession>
<dbReference type="AlphaFoldDB" id="A0A0F9H520"/>
<evidence type="ECO:0000256" key="1">
    <source>
        <dbReference type="SAM" id="MobiDB-lite"/>
    </source>
</evidence>